<protein>
    <submittedName>
        <fullName evidence="9">L,D-transpeptidase family protein</fullName>
    </submittedName>
</protein>
<accession>A0ABX1NPZ0</accession>
<keyword evidence="4 7" id="KW-0133">Cell shape</keyword>
<dbReference type="Gene3D" id="2.40.440.10">
    <property type="entry name" value="L,D-transpeptidase catalytic domain-like"/>
    <property type="match status" value="1"/>
</dbReference>
<evidence type="ECO:0000256" key="3">
    <source>
        <dbReference type="ARBA" id="ARBA00022679"/>
    </source>
</evidence>
<evidence type="ECO:0000256" key="4">
    <source>
        <dbReference type="ARBA" id="ARBA00022960"/>
    </source>
</evidence>
<keyword evidence="6 7" id="KW-0961">Cell wall biogenesis/degradation</keyword>
<dbReference type="CDD" id="cd16913">
    <property type="entry name" value="YkuD_like"/>
    <property type="match status" value="1"/>
</dbReference>
<sequence>MSRSGIFGLFSVFLSRVAGAGCGRAVVFCLAVLGAGAAAAEPLWFEGRRPNAQAWQAVEILAAAAEDGLDARDYDTEALREALRRAVADAADGWAWADEDVARLDVALTAAMQRYLMDLRFGRVDPRQVHANFVAPAADGFDPLAYLYAAVIERRLPDAVRRAAPVLPLYANVREALRRYRNLARDPSGIVPWLAALPRPPQRKLEPGQAYAGMPVLVQRLVALGDLPAATLVPLRYEGAVVEGVKAFQRRHGLVEDGIVGKATLEQLDVSPAARVRQMELTLERLRWTPLLQGPRMIVVNVPEFVLRAYEARDGRVEVKASMKVIVGSALDTRTPLFDEDMRFIEFSPYWNVPPSIARAETIPRLRRDAAYLHQQGFEFVAGDGQVITTFAPEYLDAVLRGEMRIRQRPGPANALGDIKFIFPNNDNIFLHHTSTPRLFGKDRRDFSHGCIRVEEPVVLARFVLQDDPEWSEERIRAAMAEGVSKTLRLREPLPVVIAYSTVLVKSDGLVYFFRDIYGHDKLLDAALRQSARSGPPSLAQHKGRDTRP</sequence>
<name>A0ABX1NPZ0_9RHOO</name>
<keyword evidence="5 7" id="KW-0573">Peptidoglycan synthesis</keyword>
<dbReference type="InterPro" id="IPR036366">
    <property type="entry name" value="PGBDSf"/>
</dbReference>
<dbReference type="Pfam" id="PF03734">
    <property type="entry name" value="YkuD"/>
    <property type="match status" value="1"/>
</dbReference>
<dbReference type="Pfam" id="PF20142">
    <property type="entry name" value="Scaffold"/>
    <property type="match status" value="1"/>
</dbReference>
<dbReference type="PROSITE" id="PS52029">
    <property type="entry name" value="LD_TPASE"/>
    <property type="match status" value="1"/>
</dbReference>
<comment type="pathway">
    <text evidence="1 7">Cell wall biogenesis; peptidoglycan biosynthesis.</text>
</comment>
<evidence type="ECO:0000256" key="1">
    <source>
        <dbReference type="ARBA" id="ARBA00004752"/>
    </source>
</evidence>
<reference evidence="9 10" key="1">
    <citation type="submission" date="2019-12" db="EMBL/GenBank/DDBJ databases">
        <title>Comparative genomics gives insights into the taxonomy of the Azoarcus-Aromatoleum group and reveals separate origins of nif in the plant-associated Azoarcus and non-plant-associated Aromatoleum sub-groups.</title>
        <authorList>
            <person name="Lafos M."/>
            <person name="Maluk M."/>
            <person name="Batista M."/>
            <person name="Junghare M."/>
            <person name="Carmona M."/>
            <person name="Faoro H."/>
            <person name="Cruz L.M."/>
            <person name="Battistoni F."/>
            <person name="De Souza E."/>
            <person name="Pedrosa F."/>
            <person name="Chen W.-M."/>
            <person name="Poole P.S."/>
            <person name="Dixon R.A."/>
            <person name="James E.K."/>
        </authorList>
    </citation>
    <scope>NUCLEOTIDE SEQUENCE [LARGE SCALE GENOMIC DNA]</scope>
    <source>
        <strain evidence="9 10">PbN1</strain>
    </source>
</reference>
<keyword evidence="3" id="KW-0808">Transferase</keyword>
<dbReference type="Pfam" id="PF01471">
    <property type="entry name" value="PG_binding_1"/>
    <property type="match status" value="1"/>
</dbReference>
<evidence type="ECO:0000313" key="9">
    <source>
        <dbReference type="EMBL" id="NMG14038.1"/>
    </source>
</evidence>
<evidence type="ECO:0000256" key="2">
    <source>
        <dbReference type="ARBA" id="ARBA00005992"/>
    </source>
</evidence>
<dbReference type="InterPro" id="IPR036365">
    <property type="entry name" value="PGBD-like_sf"/>
</dbReference>
<organism evidence="9 10">
    <name type="scientific">Aromatoleum bremense</name>
    <dbReference type="NCBI Taxonomy" id="76115"/>
    <lineage>
        <taxon>Bacteria</taxon>
        <taxon>Pseudomonadati</taxon>
        <taxon>Pseudomonadota</taxon>
        <taxon>Betaproteobacteria</taxon>
        <taxon>Rhodocyclales</taxon>
        <taxon>Rhodocyclaceae</taxon>
        <taxon>Aromatoleum</taxon>
    </lineage>
</organism>
<keyword evidence="10" id="KW-1185">Reference proteome</keyword>
<evidence type="ECO:0000259" key="8">
    <source>
        <dbReference type="PROSITE" id="PS52029"/>
    </source>
</evidence>
<gene>
    <name evidence="9" type="ORF">GPA24_00485</name>
</gene>
<feature type="active site" description="Proton donor/acceptor" evidence="7">
    <location>
        <position position="432"/>
    </location>
</feature>
<dbReference type="Proteomes" id="UP000633943">
    <property type="component" value="Unassembled WGS sequence"/>
</dbReference>
<comment type="similarity">
    <text evidence="2">Belongs to the YkuD family.</text>
</comment>
<proteinExistence type="inferred from homology"/>
<dbReference type="InterPro" id="IPR002477">
    <property type="entry name" value="Peptidoglycan-bd-like"/>
</dbReference>
<dbReference type="EMBL" id="WTVP01000001">
    <property type="protein sequence ID" value="NMG14038.1"/>
    <property type="molecule type" value="Genomic_DNA"/>
</dbReference>
<evidence type="ECO:0000256" key="5">
    <source>
        <dbReference type="ARBA" id="ARBA00022984"/>
    </source>
</evidence>
<dbReference type="InterPro" id="IPR038063">
    <property type="entry name" value="Transpep_catalytic_dom"/>
</dbReference>
<dbReference type="PANTHER" id="PTHR41533">
    <property type="entry name" value="L,D-TRANSPEPTIDASE HI_1667-RELATED"/>
    <property type="match status" value="1"/>
</dbReference>
<comment type="caution">
    <text evidence="9">The sequence shown here is derived from an EMBL/GenBank/DDBJ whole genome shotgun (WGS) entry which is preliminary data.</text>
</comment>
<evidence type="ECO:0000313" key="10">
    <source>
        <dbReference type="Proteomes" id="UP000633943"/>
    </source>
</evidence>
<feature type="active site" description="Nucleophile" evidence="7">
    <location>
        <position position="451"/>
    </location>
</feature>
<feature type="domain" description="L,D-TPase catalytic" evidence="8">
    <location>
        <begin position="296"/>
        <end position="479"/>
    </location>
</feature>
<evidence type="ECO:0000256" key="7">
    <source>
        <dbReference type="PROSITE-ProRule" id="PRU01373"/>
    </source>
</evidence>
<dbReference type="InterPro" id="IPR052905">
    <property type="entry name" value="LD-transpeptidase_YkuD-like"/>
</dbReference>
<dbReference type="InterPro" id="IPR005490">
    <property type="entry name" value="LD_TPept_cat_dom"/>
</dbReference>
<evidence type="ECO:0000256" key="6">
    <source>
        <dbReference type="ARBA" id="ARBA00023316"/>
    </source>
</evidence>
<dbReference type="PANTHER" id="PTHR41533:SF2">
    <property type="entry name" value="BLR7131 PROTEIN"/>
    <property type="match status" value="1"/>
</dbReference>
<dbReference type="Gene3D" id="1.10.101.10">
    <property type="entry name" value="PGBD-like superfamily/PGBD"/>
    <property type="match status" value="1"/>
</dbReference>
<dbReference type="SUPFAM" id="SSF141523">
    <property type="entry name" value="L,D-transpeptidase catalytic domain-like"/>
    <property type="match status" value="1"/>
</dbReference>
<dbReference type="SUPFAM" id="SSF47090">
    <property type="entry name" value="PGBD-like"/>
    <property type="match status" value="1"/>
</dbReference>
<dbReference type="InterPro" id="IPR045380">
    <property type="entry name" value="LD_TPept_scaffold_dom"/>
</dbReference>